<evidence type="ECO:0000313" key="10">
    <source>
        <dbReference type="Proteomes" id="UP001165080"/>
    </source>
</evidence>
<feature type="region of interest" description="Disordered" evidence="7">
    <location>
        <begin position="1112"/>
        <end position="1136"/>
    </location>
</feature>
<feature type="compositionally biased region" description="Low complexity" evidence="7">
    <location>
        <begin position="73"/>
        <end position="97"/>
    </location>
</feature>
<feature type="active site" description="Charge relay system" evidence="5 6">
    <location>
        <position position="322"/>
    </location>
</feature>
<dbReference type="Proteomes" id="UP001165080">
    <property type="component" value="Unassembled WGS sequence"/>
</dbReference>
<feature type="domain" description="Peptidase S8/S53" evidence="8">
    <location>
        <begin position="313"/>
        <end position="737"/>
    </location>
</feature>
<comment type="similarity">
    <text evidence="1 6">Belongs to the peptidase S8 family.</text>
</comment>
<dbReference type="InterPro" id="IPR000209">
    <property type="entry name" value="Peptidase_S8/S53_dom"/>
</dbReference>
<dbReference type="EMBL" id="BRXU01000003">
    <property type="protein sequence ID" value="GLC50169.1"/>
    <property type="molecule type" value="Genomic_DNA"/>
</dbReference>
<dbReference type="PROSITE" id="PS00138">
    <property type="entry name" value="SUBTILASE_SER"/>
    <property type="match status" value="1"/>
</dbReference>
<dbReference type="PANTHER" id="PTHR43399">
    <property type="entry name" value="SUBTILISIN-RELATED"/>
    <property type="match status" value="1"/>
</dbReference>
<proteinExistence type="inferred from homology"/>
<keyword evidence="4 6" id="KW-0720">Serine protease</keyword>
<dbReference type="PRINTS" id="PR00723">
    <property type="entry name" value="SUBTILISIN"/>
</dbReference>
<name>A0A9W6BDJ5_9CHLO</name>
<keyword evidence="2 6" id="KW-0645">Protease</keyword>
<evidence type="ECO:0000256" key="1">
    <source>
        <dbReference type="ARBA" id="ARBA00011073"/>
    </source>
</evidence>
<dbReference type="SUPFAM" id="SSF49785">
    <property type="entry name" value="Galactose-binding domain-like"/>
    <property type="match status" value="1"/>
</dbReference>
<feature type="active site" description="Charge relay system" evidence="5 6">
    <location>
        <position position="719"/>
    </location>
</feature>
<dbReference type="GO" id="GO:0004252">
    <property type="term" value="F:serine-type endopeptidase activity"/>
    <property type="evidence" value="ECO:0007669"/>
    <property type="project" value="UniProtKB-UniRule"/>
</dbReference>
<reference evidence="9 10" key="1">
    <citation type="journal article" date="2023" name="Commun. Biol.">
        <title>Reorganization of the ancestral sex-determining regions during the evolution of trioecy in Pleodorina starrii.</title>
        <authorList>
            <person name="Takahashi K."/>
            <person name="Suzuki S."/>
            <person name="Kawai-Toyooka H."/>
            <person name="Yamamoto K."/>
            <person name="Hamaji T."/>
            <person name="Ootsuki R."/>
            <person name="Yamaguchi H."/>
            <person name="Kawachi M."/>
            <person name="Higashiyama T."/>
            <person name="Nozaki H."/>
        </authorList>
    </citation>
    <scope>NUCLEOTIDE SEQUENCE [LARGE SCALE GENOMIC DNA]</scope>
    <source>
        <strain evidence="9 10">NIES-4479</strain>
    </source>
</reference>
<dbReference type="CDD" id="cd04842">
    <property type="entry name" value="Peptidases_S8_Kp43_protease"/>
    <property type="match status" value="1"/>
</dbReference>
<evidence type="ECO:0000256" key="5">
    <source>
        <dbReference type="PIRSR" id="PIRSR615500-1"/>
    </source>
</evidence>
<feature type="region of interest" description="Disordered" evidence="7">
    <location>
        <begin position="1311"/>
        <end position="1330"/>
    </location>
</feature>
<dbReference type="InterPro" id="IPR036852">
    <property type="entry name" value="Peptidase_S8/S53_dom_sf"/>
</dbReference>
<evidence type="ECO:0000256" key="4">
    <source>
        <dbReference type="ARBA" id="ARBA00022825"/>
    </source>
</evidence>
<accession>A0A9W6BDJ5</accession>
<comment type="caution">
    <text evidence="9">The sequence shown here is derived from an EMBL/GenBank/DDBJ whole genome shotgun (WGS) entry which is preliminary data.</text>
</comment>
<evidence type="ECO:0000256" key="7">
    <source>
        <dbReference type="SAM" id="MobiDB-lite"/>
    </source>
</evidence>
<sequence>MRNNLVAAGASILDYVAYNTLLVFAKPDAISAAARYQALAAEYQPAFKLSPETSAVFAAAAAAKLQRRRRRLASSTAASSPGTSTSSSTSSAAVLSTPDPRAVRGSVSGLLNNAGAADPASQSPAASAKATAALNSLSTWRNYKKAFQPAAVDGDPAAASPPPSKFTKPSPSPPKGSGGADADVPELYAASVRLVPELSDKARRTIAETWPPALAEALGRGAANDSCRPQAVTDGLFSQASPVLLVYFCDEDYEAGVSWLSAMSPVVWVEPALKPSLRNAVAGWILQTGNATTAQFNNPTSALRPYWQANLQGQGVIVGLEDSGLDMSHCSFLDDRWRPGSLRTLFVGSPPRLYLPDHRKVVQYMLPISSGIARWFGDQPYGHGSHVAGSIAGASASANGTFANTRGTGSAPQGRLSFFDLAADGGLYVPFPIDDKVLPYHYAVGARVSSSSWGYDGALAVTYSEVCRQFDAFAWRNPDFLSVVATGNSGDNGNMATVTAPATAKNVLSVGATLNHPKNLAASTYNMAILIRYRDASGTLQSSAEVPLRVAAPLNACSPLVGNYSGAVALVDLYGTSPTCTADTRVANARAAGAAAVLFIAANTNFLDGSQEIPDVSDPRVIYGVITRASGLATASLLTNSSLGITNPHMIFLYYPDINLGTDSVAYFSSYGPFTDGRIKPDLVAPGGMVESALSAAGITPDTTSDTCSSSTTQMQGTSMATPLVAGHLALVRQYFRDGYYPTGAPGDVASVGFEPSGMLLKAAAIVGARSLEGGFAANAGFNLGAAPDGYQGWGRLDLSGTLPLPGLTHPLFRVSIADFGVIDSGEWIYLPGIEATGTGPILAALVWHDFPGSGAAKKNLINDLDFGYLINGSSFTRTRIDNTNNVERVELFGLKPHDEVTLVVQGRNIRSKLLTGADAALPQRWSVIVVGHFNGTLRTLLNPAYARPPRFLLDTQVTMRLPGGGCLSVSASSNASLVTNGACSSSSAVFTLVEERAPPGDSSIGPKLLSDSGFLYTVRDPAGRCLTLPANSSGTRAVLAPCNASDLGQKIGLFKSPSQDGSFYQLVVGFALRSTGSTPRCLRQTFGAFLGLYACNSDDADQALELRSPVAGGAGRVLPPSPPPPPSPSQQGPQQQWYPYSLVFRTDWYPTGGKYNPNDYDYLAEHNGYGDDSFGPAPDDLDIIVSWTWAGANYTMGRWATTTSTTQSANADGSSTNNVTAATGAVYGGDNTFYGTQYELVYFQAGVVPPPTAFHVCIAWRYSQTPTMRVVMTVFQGYVVSAPMTKLFDTTKPADTSACSPASAGYLGTYDPSAPAPPPAPPSPPAPQPSYSHTLLFRTDWTSLSGVKGRLTKPYDYDIVVAWSVGNVSFSLGSSVLTAGGGVYGGDNLRSNGSTFETVFWPAGVSLPPTNTFHVCVRWFGNPKPMALVTLSVFQDGRVTTSSKTIDTTFEWSDTCAPGAMGYIDSYWVGGTRNLPDDGSYSSCYTTPAPSPAFGLYFLAQWSAVNATAAGLARPLVDWDLVVAWRWAGEVYELSPYSRFVAGAVHGGDNMRILVPTNSEAVYWPTGLTGVEPSPTQYDVCVRWFQAGRLNVTLTAYLGTQLVLRVAKVWDGSTVNSKGCSPLSSGYLGSYSYTGASAAAGSGLPGPTTGRRALELSGGEGEAGTAWMGLEALASLISGVADG</sequence>
<dbReference type="PROSITE" id="PS00137">
    <property type="entry name" value="SUBTILASE_HIS"/>
    <property type="match status" value="1"/>
</dbReference>
<feature type="compositionally biased region" description="Pro residues" evidence="7">
    <location>
        <begin position="1120"/>
        <end position="1129"/>
    </location>
</feature>
<dbReference type="SUPFAM" id="SSF52743">
    <property type="entry name" value="Subtilisin-like"/>
    <property type="match status" value="1"/>
</dbReference>
<feature type="compositionally biased region" description="Pro residues" evidence="7">
    <location>
        <begin position="1315"/>
        <end position="1329"/>
    </location>
</feature>
<feature type="region of interest" description="Disordered" evidence="7">
    <location>
        <begin position="71"/>
        <end position="107"/>
    </location>
</feature>
<evidence type="ECO:0000313" key="9">
    <source>
        <dbReference type="EMBL" id="GLC50169.1"/>
    </source>
</evidence>
<feature type="active site" description="Charge relay system" evidence="5 6">
    <location>
        <position position="383"/>
    </location>
</feature>
<keyword evidence="10" id="KW-1185">Reference proteome</keyword>
<evidence type="ECO:0000256" key="3">
    <source>
        <dbReference type="ARBA" id="ARBA00022801"/>
    </source>
</evidence>
<gene>
    <name evidence="9" type="primary">PLEST000332</name>
    <name evidence="9" type="ORF">PLESTB_000350100</name>
</gene>
<dbReference type="InterPro" id="IPR008979">
    <property type="entry name" value="Galactose-bd-like_sf"/>
</dbReference>
<dbReference type="InterPro" id="IPR022398">
    <property type="entry name" value="Peptidase_S8_His-AS"/>
</dbReference>
<organism evidence="9 10">
    <name type="scientific">Pleodorina starrii</name>
    <dbReference type="NCBI Taxonomy" id="330485"/>
    <lineage>
        <taxon>Eukaryota</taxon>
        <taxon>Viridiplantae</taxon>
        <taxon>Chlorophyta</taxon>
        <taxon>core chlorophytes</taxon>
        <taxon>Chlorophyceae</taxon>
        <taxon>CS clade</taxon>
        <taxon>Chlamydomonadales</taxon>
        <taxon>Volvocaceae</taxon>
        <taxon>Pleodorina</taxon>
    </lineage>
</organism>
<dbReference type="InterPro" id="IPR015500">
    <property type="entry name" value="Peptidase_S8_subtilisin-rel"/>
</dbReference>
<dbReference type="InterPro" id="IPR051048">
    <property type="entry name" value="Peptidase_S8/S53_subtilisin"/>
</dbReference>
<feature type="compositionally biased region" description="Pro residues" evidence="7">
    <location>
        <begin position="159"/>
        <end position="174"/>
    </location>
</feature>
<keyword evidence="3 6" id="KW-0378">Hydrolase</keyword>
<evidence type="ECO:0000259" key="8">
    <source>
        <dbReference type="Pfam" id="PF00082"/>
    </source>
</evidence>
<dbReference type="InterPro" id="IPR023828">
    <property type="entry name" value="Peptidase_S8_Ser-AS"/>
</dbReference>
<dbReference type="GO" id="GO:0006508">
    <property type="term" value="P:proteolysis"/>
    <property type="evidence" value="ECO:0007669"/>
    <property type="project" value="UniProtKB-KW"/>
</dbReference>
<feature type="region of interest" description="Disordered" evidence="7">
    <location>
        <begin position="151"/>
        <end position="183"/>
    </location>
</feature>
<dbReference type="Gene3D" id="3.40.50.200">
    <property type="entry name" value="Peptidase S8/S53 domain"/>
    <property type="match status" value="2"/>
</dbReference>
<protein>
    <recommendedName>
        <fullName evidence="8">Peptidase S8/S53 domain-containing protein</fullName>
    </recommendedName>
</protein>
<dbReference type="Pfam" id="PF00082">
    <property type="entry name" value="Peptidase_S8"/>
    <property type="match status" value="1"/>
</dbReference>
<evidence type="ECO:0000256" key="6">
    <source>
        <dbReference type="PROSITE-ProRule" id="PRU01240"/>
    </source>
</evidence>
<dbReference type="PROSITE" id="PS51892">
    <property type="entry name" value="SUBTILASE"/>
    <property type="match status" value="1"/>
</dbReference>
<dbReference type="PROSITE" id="PS50231">
    <property type="entry name" value="RICIN_B_LECTIN"/>
    <property type="match status" value="1"/>
</dbReference>
<dbReference type="PANTHER" id="PTHR43399:SF4">
    <property type="entry name" value="CELL WALL-ASSOCIATED PROTEASE"/>
    <property type="match status" value="1"/>
</dbReference>
<dbReference type="Gene3D" id="2.60.120.380">
    <property type="match status" value="1"/>
</dbReference>
<evidence type="ECO:0000256" key="2">
    <source>
        <dbReference type="ARBA" id="ARBA00022670"/>
    </source>
</evidence>
<dbReference type="InterPro" id="IPR034058">
    <property type="entry name" value="TagA/B/C/D_pept_dom"/>
</dbReference>